<dbReference type="SUPFAM" id="SSF64182">
    <property type="entry name" value="DHH phosphoesterases"/>
    <property type="match status" value="1"/>
</dbReference>
<comment type="cofactor">
    <cofactor evidence="1">
        <name>Mn(2+)</name>
        <dbReference type="ChEBI" id="CHEBI:29035"/>
    </cofactor>
</comment>
<dbReference type="InterPro" id="IPR001667">
    <property type="entry name" value="DDH_dom"/>
</dbReference>
<accession>A0A1X0P2Z3</accession>
<dbReference type="Gene3D" id="3.10.310.20">
    <property type="entry name" value="DHHA2 domain"/>
    <property type="match status" value="1"/>
</dbReference>
<keyword evidence="4" id="KW-0464">Manganese</keyword>
<dbReference type="GO" id="GO:0004309">
    <property type="term" value="F:exopolyphosphatase activity"/>
    <property type="evidence" value="ECO:0007669"/>
    <property type="project" value="TreeGrafter"/>
</dbReference>
<feature type="domain" description="DHHA2" evidence="5">
    <location>
        <begin position="222"/>
        <end position="377"/>
    </location>
</feature>
<gene>
    <name evidence="6" type="ORF">TM35_000062260</name>
</gene>
<comment type="caution">
    <text evidence="6">The sequence shown here is derived from an EMBL/GenBank/DDBJ whole genome shotgun (WGS) entry which is preliminary data.</text>
</comment>
<proteinExistence type="predicted"/>
<dbReference type="RefSeq" id="XP_028885287.1">
    <property type="nucleotide sequence ID" value="XM_029023263.1"/>
</dbReference>
<dbReference type="Pfam" id="PF02833">
    <property type="entry name" value="DHHA2"/>
    <property type="match status" value="1"/>
</dbReference>
<dbReference type="PANTHER" id="PTHR12112:SF39">
    <property type="entry name" value="EG:152A3.5 PROTEIN (FBGN0003116_PN PROTEIN)"/>
    <property type="match status" value="1"/>
</dbReference>
<dbReference type="GeneID" id="39983043"/>
<evidence type="ECO:0000259" key="5">
    <source>
        <dbReference type="SMART" id="SM01131"/>
    </source>
</evidence>
<evidence type="ECO:0000256" key="3">
    <source>
        <dbReference type="ARBA" id="ARBA00022801"/>
    </source>
</evidence>
<dbReference type="AlphaFoldDB" id="A0A1X0P2Z3"/>
<reference evidence="6 7" key="1">
    <citation type="submission" date="2017-03" db="EMBL/GenBank/DDBJ databases">
        <title>An alternative strategy for trypanosome survival in the mammalian bloodstream revealed through genome and transcriptome analysis of the ubiquitous bovine parasite Trypanosoma (Megatrypanum) theileri.</title>
        <authorList>
            <person name="Kelly S."/>
            <person name="Ivens A."/>
            <person name="Mott A."/>
            <person name="O'Neill E."/>
            <person name="Emms D."/>
            <person name="Macleod O."/>
            <person name="Voorheis P."/>
            <person name="Matthews J."/>
            <person name="Matthews K."/>
            <person name="Carrington M."/>
        </authorList>
    </citation>
    <scope>NUCLEOTIDE SEQUENCE [LARGE SCALE GENOMIC DNA]</scope>
    <source>
        <strain evidence="6">Edinburgh</strain>
    </source>
</reference>
<dbReference type="EMBL" id="NBCO01000006">
    <property type="protein sequence ID" value="ORC91221.1"/>
    <property type="molecule type" value="Genomic_DNA"/>
</dbReference>
<dbReference type="InterPro" id="IPR038222">
    <property type="entry name" value="DHHA2_dom_sf"/>
</dbReference>
<dbReference type="OrthoDB" id="374045at2759"/>
<keyword evidence="7" id="KW-1185">Reference proteome</keyword>
<dbReference type="Proteomes" id="UP000192257">
    <property type="component" value="Unassembled WGS sequence"/>
</dbReference>
<dbReference type="InterPro" id="IPR038763">
    <property type="entry name" value="DHH_sf"/>
</dbReference>
<organism evidence="6 7">
    <name type="scientific">Trypanosoma theileri</name>
    <dbReference type="NCBI Taxonomy" id="67003"/>
    <lineage>
        <taxon>Eukaryota</taxon>
        <taxon>Discoba</taxon>
        <taxon>Euglenozoa</taxon>
        <taxon>Kinetoplastea</taxon>
        <taxon>Metakinetoplastina</taxon>
        <taxon>Trypanosomatida</taxon>
        <taxon>Trypanosomatidae</taxon>
        <taxon>Trypanosoma</taxon>
    </lineage>
</organism>
<dbReference type="GO" id="GO:0046872">
    <property type="term" value="F:metal ion binding"/>
    <property type="evidence" value="ECO:0007669"/>
    <property type="project" value="UniProtKB-KW"/>
</dbReference>
<evidence type="ECO:0000313" key="7">
    <source>
        <dbReference type="Proteomes" id="UP000192257"/>
    </source>
</evidence>
<keyword evidence="3" id="KW-0378">Hydrolase</keyword>
<dbReference type="STRING" id="67003.A0A1X0P2Z3"/>
<dbReference type="Gene3D" id="3.90.1640.10">
    <property type="entry name" value="inorganic pyrophosphatase (n-terminal core)"/>
    <property type="match status" value="1"/>
</dbReference>
<evidence type="ECO:0000256" key="2">
    <source>
        <dbReference type="ARBA" id="ARBA00022723"/>
    </source>
</evidence>
<dbReference type="GO" id="GO:0005737">
    <property type="term" value="C:cytoplasm"/>
    <property type="evidence" value="ECO:0007669"/>
    <property type="project" value="InterPro"/>
</dbReference>
<evidence type="ECO:0000256" key="4">
    <source>
        <dbReference type="ARBA" id="ARBA00023211"/>
    </source>
</evidence>
<name>A0A1X0P2Z3_9TRYP</name>
<sequence length="383" mass="43155">MAMVINDFLRRCFQFCATQKSITIVLGNEGGDMDSIVGSIYLAFFLEKRDLLGGKYYIPLLNFEKEDLPLRNDVVKLFSKYGVETNLLLSSRGNSNMEDYVDLKKMMPDVVLYDHNKLIAAQTFLSEKVIGIVDHHFDEQLYIEQTKRLRLLETTGSACTLVAELFRDAGLKVPCAELLLAPIILDTVNFNPSQKKVTERDIQVTQWLVGQLPEKIDLEEMFVDLSKWKKDIMGLSFAQHLRRDYKHFEFPFHGGGAKCLQIGISSISCRLDEMVASRSMTELASGCLEFVNSRHLDALILALAGERGSGNYCRQLAFIAKGDVLDVLESYAKSSPDMICFTPLSTVQDGEWSMISYELSDPSVSRKKLAPSLAKYIAAWPKL</sequence>
<dbReference type="InterPro" id="IPR004097">
    <property type="entry name" value="DHHA2"/>
</dbReference>
<dbReference type="Pfam" id="PF01368">
    <property type="entry name" value="DHH"/>
    <property type="match status" value="1"/>
</dbReference>
<dbReference type="VEuPathDB" id="TriTrypDB:TM35_000062260"/>
<protein>
    <submittedName>
        <fullName evidence="6">Putative acidocalcisomal exopolyphosphatase</fullName>
    </submittedName>
</protein>
<dbReference type="SMART" id="SM01131">
    <property type="entry name" value="DHHA2"/>
    <property type="match status" value="1"/>
</dbReference>
<evidence type="ECO:0000313" key="6">
    <source>
        <dbReference type="EMBL" id="ORC91221.1"/>
    </source>
</evidence>
<keyword evidence="2" id="KW-0479">Metal-binding</keyword>
<evidence type="ECO:0000256" key="1">
    <source>
        <dbReference type="ARBA" id="ARBA00001936"/>
    </source>
</evidence>
<dbReference type="PANTHER" id="PTHR12112">
    <property type="entry name" value="BNIP - RELATED"/>
    <property type="match status" value="1"/>
</dbReference>